<dbReference type="Pfam" id="PF01682">
    <property type="entry name" value="DB"/>
    <property type="match status" value="1"/>
</dbReference>
<organism evidence="3 4">
    <name type="scientific">Panagrolaimus superbus</name>
    <dbReference type="NCBI Taxonomy" id="310955"/>
    <lineage>
        <taxon>Eukaryota</taxon>
        <taxon>Metazoa</taxon>
        <taxon>Ecdysozoa</taxon>
        <taxon>Nematoda</taxon>
        <taxon>Chromadorea</taxon>
        <taxon>Rhabditida</taxon>
        <taxon>Tylenchina</taxon>
        <taxon>Panagrolaimomorpha</taxon>
        <taxon>Panagrolaimoidea</taxon>
        <taxon>Panagrolaimidae</taxon>
        <taxon>Panagrolaimus</taxon>
    </lineage>
</organism>
<reference evidence="4" key="1">
    <citation type="submission" date="2022-11" db="UniProtKB">
        <authorList>
            <consortium name="WormBaseParasite"/>
        </authorList>
    </citation>
    <scope>IDENTIFICATION</scope>
</reference>
<feature type="chain" id="PRO_5038077474" description="Domain of unknown function DB domain-containing protein" evidence="1">
    <location>
        <begin position="21"/>
        <end position="213"/>
    </location>
</feature>
<feature type="domain" description="Domain of unknown function DB" evidence="2">
    <location>
        <begin position="94"/>
        <end position="196"/>
    </location>
</feature>
<dbReference type="InterPro" id="IPR002602">
    <property type="entry name" value="DB"/>
</dbReference>
<accession>A0A914YJ12</accession>
<evidence type="ECO:0000256" key="1">
    <source>
        <dbReference type="SAM" id="SignalP"/>
    </source>
</evidence>
<keyword evidence="3" id="KW-1185">Reference proteome</keyword>
<sequence>MHVFWSLFAAVLIVAPISEACFASGVCGGGCAPPPPAPSCGGGCGGGFGCGQYGCYRLRARVASSKTLKLTSEEAEGGESIRRPQTPDEKFMACCQERNLPDTCLSKCSFRTYTRDVLQNMYFRVDQCPMQAAADIHFCAAQGRDHTQCCVRNGVASTLAGPKCLTFCDQRPGNITQLDLTYMACYDRFESMKSCFYHQITEGSRRSFTRFTS</sequence>
<evidence type="ECO:0000259" key="2">
    <source>
        <dbReference type="Pfam" id="PF01682"/>
    </source>
</evidence>
<dbReference type="AlphaFoldDB" id="A0A914YJ12"/>
<protein>
    <recommendedName>
        <fullName evidence="2">Domain of unknown function DB domain-containing protein</fullName>
    </recommendedName>
</protein>
<dbReference type="Proteomes" id="UP000887577">
    <property type="component" value="Unplaced"/>
</dbReference>
<evidence type="ECO:0000313" key="4">
    <source>
        <dbReference type="WBParaSite" id="PSU_v2.g1950.t1"/>
    </source>
</evidence>
<name>A0A914YJ12_9BILA</name>
<dbReference type="WBParaSite" id="PSU_v2.g1950.t1">
    <property type="protein sequence ID" value="PSU_v2.g1950.t1"/>
    <property type="gene ID" value="PSU_v2.g1950"/>
</dbReference>
<dbReference type="PANTHER" id="PTHR46705">
    <property type="entry name" value="PROTEIN CBG09805"/>
    <property type="match status" value="1"/>
</dbReference>
<dbReference type="PANTHER" id="PTHR46705:SF9">
    <property type="entry name" value="DOMAIN OF UNKNOWN FUNCTION DB DOMAIN-CONTAINING PROTEIN"/>
    <property type="match status" value="1"/>
</dbReference>
<feature type="signal peptide" evidence="1">
    <location>
        <begin position="1"/>
        <end position="20"/>
    </location>
</feature>
<proteinExistence type="predicted"/>
<evidence type="ECO:0000313" key="3">
    <source>
        <dbReference type="Proteomes" id="UP000887577"/>
    </source>
</evidence>
<keyword evidence="1" id="KW-0732">Signal</keyword>